<dbReference type="Gene3D" id="3.40.50.1820">
    <property type="entry name" value="alpha/beta hydrolase"/>
    <property type="match status" value="1"/>
</dbReference>
<dbReference type="InterPro" id="IPR029058">
    <property type="entry name" value="AB_hydrolase_fold"/>
</dbReference>
<keyword evidence="1 3" id="KW-0378">Hydrolase</keyword>
<feature type="domain" description="AB hydrolase-1" evidence="2">
    <location>
        <begin position="36"/>
        <end position="250"/>
    </location>
</feature>
<dbReference type="GO" id="GO:0047570">
    <property type="term" value="F:3-oxoadipate enol-lactonase activity"/>
    <property type="evidence" value="ECO:0007669"/>
    <property type="project" value="UniProtKB-EC"/>
</dbReference>
<dbReference type="SUPFAM" id="SSF53474">
    <property type="entry name" value="alpha/beta-Hydrolases"/>
    <property type="match status" value="1"/>
</dbReference>
<dbReference type="InterPro" id="IPR050266">
    <property type="entry name" value="AB_hydrolase_sf"/>
</dbReference>
<organism evidence="3 4">
    <name type="scientific">Roseinatronobacter domitianus</name>
    <dbReference type="NCBI Taxonomy" id="2940293"/>
    <lineage>
        <taxon>Bacteria</taxon>
        <taxon>Pseudomonadati</taxon>
        <taxon>Pseudomonadota</taxon>
        <taxon>Alphaproteobacteria</taxon>
        <taxon>Rhodobacterales</taxon>
        <taxon>Paracoccaceae</taxon>
        <taxon>Roseinatronobacter</taxon>
    </lineage>
</organism>
<evidence type="ECO:0000313" key="4">
    <source>
        <dbReference type="Proteomes" id="UP001202550"/>
    </source>
</evidence>
<reference evidence="3 4" key="1">
    <citation type="submission" date="2022-05" db="EMBL/GenBank/DDBJ databases">
        <title>Seasonal and diel survey of microbial diversity of the Tyrrhenian coast.</title>
        <authorList>
            <person name="Gattoni G."/>
            <person name="Corral P."/>
        </authorList>
    </citation>
    <scope>NUCLEOTIDE SEQUENCE [LARGE SCALE GENOMIC DNA]</scope>
    <source>
        <strain evidence="3 4">V10</strain>
    </source>
</reference>
<dbReference type="EMBL" id="JALZWP010000010">
    <property type="protein sequence ID" value="MCL1629235.1"/>
    <property type="molecule type" value="Genomic_DNA"/>
</dbReference>
<comment type="caution">
    <text evidence="3">The sequence shown here is derived from an EMBL/GenBank/DDBJ whole genome shotgun (WGS) entry which is preliminary data.</text>
</comment>
<gene>
    <name evidence="3" type="primary">pcaD</name>
    <name evidence="3" type="ORF">M3N55_10870</name>
</gene>
<keyword evidence="4" id="KW-1185">Reference proteome</keyword>
<protein>
    <submittedName>
        <fullName evidence="3">3-oxoadipate enol-lactonase</fullName>
        <ecNumber evidence="3">3.1.1.24</ecNumber>
    </submittedName>
</protein>
<dbReference type="InterPro" id="IPR026968">
    <property type="entry name" value="PcaD/CatD"/>
</dbReference>
<evidence type="ECO:0000259" key="2">
    <source>
        <dbReference type="Pfam" id="PF12697"/>
    </source>
</evidence>
<dbReference type="NCBIfam" id="TIGR02427">
    <property type="entry name" value="protocat_pcaD"/>
    <property type="match status" value="1"/>
</dbReference>
<sequence>MPIARLEGVERYYELTGPEDGLPLVLSNSLGCTLNMWDPLLPHLPDGLRVLRYDRRGHGLSSVPQPPYSMGQLVRDTEQLLDHLALGPCVFLGLSIGGMVAQGLAVKRPDLLRALILSNTAARIATAEIWQERAATARAQGLGALADATMERWFTAQFRATPEFAPWREMFLSTPLDGWIGCAQAIAGTDFYTTTAALRLPTLGIAGDRDGSTPPDLVRETIKLIPGADFALLRRAGHLPHVEKPAEYAALIVDFLTRHQLHLAKNTHCCGTGHADHGSQA</sequence>
<evidence type="ECO:0000313" key="3">
    <source>
        <dbReference type="EMBL" id="MCL1629235.1"/>
    </source>
</evidence>
<dbReference type="PANTHER" id="PTHR43798">
    <property type="entry name" value="MONOACYLGLYCEROL LIPASE"/>
    <property type="match status" value="1"/>
</dbReference>
<dbReference type="Proteomes" id="UP001202550">
    <property type="component" value="Unassembled WGS sequence"/>
</dbReference>
<dbReference type="EC" id="3.1.1.24" evidence="3"/>
<dbReference type="PANTHER" id="PTHR43798:SF31">
    <property type="entry name" value="AB HYDROLASE SUPERFAMILY PROTEIN YCLE"/>
    <property type="match status" value="1"/>
</dbReference>
<dbReference type="InterPro" id="IPR000073">
    <property type="entry name" value="AB_hydrolase_1"/>
</dbReference>
<dbReference type="RefSeq" id="WP_249058723.1">
    <property type="nucleotide sequence ID" value="NZ_JALZWP010000010.1"/>
</dbReference>
<proteinExistence type="predicted"/>
<evidence type="ECO:0000256" key="1">
    <source>
        <dbReference type="ARBA" id="ARBA00022801"/>
    </source>
</evidence>
<dbReference type="PRINTS" id="PR00111">
    <property type="entry name" value="ABHYDROLASE"/>
</dbReference>
<accession>A0ABT0M2Z8</accession>
<dbReference type="Pfam" id="PF12697">
    <property type="entry name" value="Abhydrolase_6"/>
    <property type="match status" value="1"/>
</dbReference>
<name>A0ABT0M2Z8_9RHOB</name>